<keyword evidence="1" id="KW-1133">Transmembrane helix</keyword>
<proteinExistence type="predicted"/>
<keyword evidence="2" id="KW-0614">Plasmid</keyword>
<name>A0A1C7P7T9_9HYPH</name>
<gene>
    <name evidence="2" type="ORF">ADU59_01680</name>
</gene>
<dbReference type="Proteomes" id="UP000093111">
    <property type="component" value="Plasmid pF5.1c"/>
</dbReference>
<keyword evidence="1" id="KW-0472">Membrane</keyword>
<evidence type="ECO:0000313" key="3">
    <source>
        <dbReference type="Proteomes" id="UP000093111"/>
    </source>
</evidence>
<feature type="transmembrane region" description="Helical" evidence="1">
    <location>
        <begin position="12"/>
        <end position="30"/>
    </location>
</feature>
<evidence type="ECO:0000313" key="2">
    <source>
        <dbReference type="EMBL" id="OBZ97312.1"/>
    </source>
</evidence>
<keyword evidence="3" id="KW-1185">Reference proteome</keyword>
<organism evidence="2 3">
    <name type="scientific">Pararhizobium polonicum</name>
    <dbReference type="NCBI Taxonomy" id="1612624"/>
    <lineage>
        <taxon>Bacteria</taxon>
        <taxon>Pseudomonadati</taxon>
        <taxon>Pseudomonadota</taxon>
        <taxon>Alphaproteobacteria</taxon>
        <taxon>Hyphomicrobiales</taxon>
        <taxon>Rhizobiaceae</taxon>
        <taxon>Rhizobium/Agrobacterium group</taxon>
        <taxon>Pararhizobium</taxon>
    </lineage>
</organism>
<keyword evidence="1" id="KW-0812">Transmembrane</keyword>
<dbReference type="AlphaFoldDB" id="A0A1C7P7T9"/>
<comment type="caution">
    <text evidence="2">The sequence shown here is derived from an EMBL/GenBank/DDBJ whole genome shotgun (WGS) entry which is preliminary data.</text>
</comment>
<reference evidence="2 3" key="1">
    <citation type="journal article" date="2016" name="Syst. Appl. Microbiol.">
        <title>Pararhizobium polonicum sp. nov. isolated from tumors on stone fruit rootstocks.</title>
        <authorList>
            <person name="Pulawska J."/>
            <person name="Kuzmanovic N."/>
            <person name="Willems A."/>
            <person name="Pothier J.F."/>
        </authorList>
    </citation>
    <scope>NUCLEOTIDE SEQUENCE [LARGE SCALE GENOMIC DNA]</scope>
    <source>
        <strain evidence="2 3">F5.1</strain>
        <plasmid evidence="2">pF5.1c</plasmid>
    </source>
</reference>
<evidence type="ECO:0008006" key="4">
    <source>
        <dbReference type="Google" id="ProtNLM"/>
    </source>
</evidence>
<sequence length="197" mass="22414">MGALEGYARDKQLMGSFALLAAASVLTIPFERMKANHPLYKKDKDDKLTEALKDLEKVPFLKAPFWQGEPGFWFQTRVVNDINDSYNWKDEEGHRPLSDAAENSIADRKAEKVLRPLRNALAHGNVFYLNGDGYEVAGDQMKLLAFASRYEESKEQQAESCTFRLIVAGEEDFFQFVRSWAEWISQLPASREISEAA</sequence>
<dbReference type="EMBL" id="LGLV01000003">
    <property type="protein sequence ID" value="OBZ97312.1"/>
    <property type="molecule type" value="Genomic_DNA"/>
</dbReference>
<geneLocation type="plasmid" evidence="3">
    <name>pf5.1c</name>
</geneLocation>
<accession>A0A1C7P7T9</accession>
<protein>
    <recommendedName>
        <fullName evidence="4">pEK499-p136 HEPN domain-containing protein</fullName>
    </recommendedName>
</protein>
<evidence type="ECO:0000256" key="1">
    <source>
        <dbReference type="SAM" id="Phobius"/>
    </source>
</evidence>